<dbReference type="AlphaFoldDB" id="A0A263BTH2"/>
<dbReference type="PROSITE" id="PS50035">
    <property type="entry name" value="PLD"/>
    <property type="match status" value="2"/>
</dbReference>
<accession>A0A263BTH2</accession>
<dbReference type="CDD" id="cd09173">
    <property type="entry name" value="PLDc_Nuc_like_unchar1_2"/>
    <property type="match status" value="1"/>
</dbReference>
<reference evidence="11 12" key="2">
    <citation type="submission" date="2017-09" db="EMBL/GenBank/DDBJ databases">
        <title>Bacillus patelloidae sp. nov., isolated from the intestinal tract of a marine limpet.</title>
        <authorList>
            <person name="Liu R."/>
            <person name="Dong C."/>
            <person name="Shao Z."/>
        </authorList>
    </citation>
    <scope>NUCLEOTIDE SEQUENCE [LARGE SCALE GENOMIC DNA]</scope>
    <source>
        <strain evidence="11 12">SA5d-4</strain>
    </source>
</reference>
<dbReference type="InterPro" id="IPR036415">
    <property type="entry name" value="Lamin_tail_dom_sf"/>
</dbReference>
<dbReference type="Gene3D" id="3.30.870.10">
    <property type="entry name" value="Endonuclease Chain A"/>
    <property type="match status" value="2"/>
</dbReference>
<dbReference type="InterPro" id="IPR051406">
    <property type="entry name" value="PLD_domain"/>
</dbReference>
<dbReference type="Pfam" id="PF13091">
    <property type="entry name" value="PLDc_2"/>
    <property type="match status" value="2"/>
</dbReference>
<keyword evidence="5" id="KW-0442">Lipid degradation</keyword>
<comment type="similarity">
    <text evidence="2">Belongs to the phospholipase D family.</text>
</comment>
<dbReference type="EMBL" id="NPIA01000006">
    <property type="protein sequence ID" value="OZM56486.1"/>
    <property type="molecule type" value="Genomic_DNA"/>
</dbReference>
<dbReference type="SUPFAM" id="SSF74853">
    <property type="entry name" value="Lamin A/C globular tail domain"/>
    <property type="match status" value="1"/>
</dbReference>
<dbReference type="PROSITE" id="PS51841">
    <property type="entry name" value="LTD"/>
    <property type="match status" value="1"/>
</dbReference>
<evidence type="ECO:0000259" key="9">
    <source>
        <dbReference type="PROSITE" id="PS50035"/>
    </source>
</evidence>
<feature type="domain" description="LTD" evidence="10">
    <location>
        <begin position="22"/>
        <end position="180"/>
    </location>
</feature>
<evidence type="ECO:0000256" key="4">
    <source>
        <dbReference type="ARBA" id="ARBA00022801"/>
    </source>
</evidence>
<proteinExistence type="inferred from homology"/>
<dbReference type="EC" id="3.1.4.4" evidence="3"/>
<feature type="signal peptide" evidence="8">
    <location>
        <begin position="1"/>
        <end position="23"/>
    </location>
</feature>
<keyword evidence="4" id="KW-0378">Hydrolase</keyword>
<organism evidence="11 12">
    <name type="scientific">Lottiidibacillus patelloidae</name>
    <dbReference type="NCBI Taxonomy" id="2670334"/>
    <lineage>
        <taxon>Bacteria</taxon>
        <taxon>Bacillati</taxon>
        <taxon>Bacillota</taxon>
        <taxon>Bacilli</taxon>
        <taxon>Bacillales</taxon>
        <taxon>Bacillaceae</taxon>
        <taxon>Lottiidibacillus</taxon>
    </lineage>
</organism>
<evidence type="ECO:0000256" key="6">
    <source>
        <dbReference type="ARBA" id="ARBA00023098"/>
    </source>
</evidence>
<evidence type="ECO:0000313" key="12">
    <source>
        <dbReference type="Proteomes" id="UP000217083"/>
    </source>
</evidence>
<feature type="domain" description="PLD phosphodiesterase" evidence="9">
    <location>
        <begin position="592"/>
        <end position="624"/>
    </location>
</feature>
<evidence type="ECO:0000256" key="1">
    <source>
        <dbReference type="ARBA" id="ARBA00000798"/>
    </source>
</evidence>
<keyword evidence="8" id="KW-0732">Signal</keyword>
<dbReference type="Gene3D" id="2.60.40.1260">
    <property type="entry name" value="Lamin Tail domain"/>
    <property type="match status" value="1"/>
</dbReference>
<evidence type="ECO:0000259" key="10">
    <source>
        <dbReference type="PROSITE" id="PS51841"/>
    </source>
</evidence>
<evidence type="ECO:0000256" key="8">
    <source>
        <dbReference type="SAM" id="SignalP"/>
    </source>
</evidence>
<dbReference type="SUPFAM" id="SSF56024">
    <property type="entry name" value="Phospholipase D/nuclease"/>
    <property type="match status" value="2"/>
</dbReference>
<protein>
    <recommendedName>
        <fullName evidence="3">phospholipase D</fullName>
        <ecNumber evidence="3">3.1.4.4</ecNumber>
    </recommendedName>
</protein>
<dbReference type="InterPro" id="IPR025202">
    <property type="entry name" value="PLD-like_dom"/>
</dbReference>
<keyword evidence="6" id="KW-0443">Lipid metabolism</keyword>
<dbReference type="SMART" id="SM00155">
    <property type="entry name" value="PLDc"/>
    <property type="match status" value="2"/>
</dbReference>
<gene>
    <name evidence="11" type="ORF">CIB95_11970</name>
</gene>
<dbReference type="Proteomes" id="UP000217083">
    <property type="component" value="Unassembled WGS sequence"/>
</dbReference>
<dbReference type="GO" id="GO:0004630">
    <property type="term" value="F:phospholipase D activity"/>
    <property type="evidence" value="ECO:0007669"/>
    <property type="project" value="UniProtKB-EC"/>
</dbReference>
<comment type="caution">
    <text evidence="11">The sequence shown here is derived from an EMBL/GenBank/DDBJ whole genome shotgun (WGS) entry which is preliminary data.</text>
</comment>
<evidence type="ECO:0000256" key="2">
    <source>
        <dbReference type="ARBA" id="ARBA00008664"/>
    </source>
</evidence>
<dbReference type="InterPro" id="IPR001322">
    <property type="entry name" value="Lamin_tail_dom"/>
</dbReference>
<dbReference type="Pfam" id="PF00932">
    <property type="entry name" value="LTD"/>
    <property type="match status" value="1"/>
</dbReference>
<dbReference type="PANTHER" id="PTHR43856">
    <property type="entry name" value="CARDIOLIPIN HYDROLASE"/>
    <property type="match status" value="1"/>
</dbReference>
<evidence type="ECO:0000256" key="5">
    <source>
        <dbReference type="ARBA" id="ARBA00022963"/>
    </source>
</evidence>
<dbReference type="GO" id="GO:0006793">
    <property type="term" value="P:phosphorus metabolic process"/>
    <property type="evidence" value="ECO:0007669"/>
    <property type="project" value="UniProtKB-ARBA"/>
</dbReference>
<feature type="region of interest" description="Disordered" evidence="7">
    <location>
        <begin position="181"/>
        <end position="202"/>
    </location>
</feature>
<dbReference type="GO" id="GO:0016891">
    <property type="term" value="F:RNA endonuclease activity producing 5'-phosphomonoesters, hydrolytic mechanism"/>
    <property type="evidence" value="ECO:0007669"/>
    <property type="project" value="TreeGrafter"/>
</dbReference>
<reference evidence="12" key="1">
    <citation type="submission" date="2017-08" db="EMBL/GenBank/DDBJ databases">
        <authorList>
            <person name="Huang Z."/>
        </authorList>
    </citation>
    <scope>NUCLEOTIDE SEQUENCE [LARGE SCALE GENOMIC DNA]</scope>
    <source>
        <strain evidence="12">SA5d-4</strain>
    </source>
</reference>
<dbReference type="PANTHER" id="PTHR43856:SF1">
    <property type="entry name" value="MITOCHONDRIAL CARDIOLIPIN HYDROLASE"/>
    <property type="match status" value="1"/>
</dbReference>
<dbReference type="GO" id="GO:0016042">
    <property type="term" value="P:lipid catabolic process"/>
    <property type="evidence" value="ECO:0007669"/>
    <property type="project" value="UniProtKB-KW"/>
</dbReference>
<dbReference type="RefSeq" id="WP_094925489.1">
    <property type="nucleotide sequence ID" value="NZ_NPIA01000006.1"/>
</dbReference>
<sequence>MRKILSIFSLAVLLIASSLPVGTTHQQVIAAGPNDIVINEIAWMGTTTSYSDEWMELYNTSSSDIDITGWTLNAQDGSPSITLSGVIPAKGYFLLEKTDDNSVNGIAADLIYSGSLSNTTEVLELRDASGTLIDSVDAWHAGDNTSKSTMERTVALSNGTDSTNWNNATATYIGGYGTPKALNSNSTEDTGSGTGGGTPPTGEQLNSVSDALHAINVYFNKSADTSYATTGNLANYNVNLENRLIQRLNEATTSIDFATYEINLPGIVDTLIAKAAEGVNVRVIADAKDATDPHYTERYETMRLYVEKMVRGADMKVGTSDDITVFSDSPMFVVEDSTKRATYGLPSQFNDFPQVTVKVGSTMTTGYLFVDAEEKNPGEYYSPGNQMHNKFALIDRKWVFTGSWNFTVTGLYGTDENMAAGILDGNQQHVVEIHSPELVDIYKVEFNEMWGSATLTPDKAAANFSTRKIDNTTKLVDVGGTTVEVYFSSGDNAVGRMTELVKNEADINTYFSIFAWSDQALVDELKYKWEGSYNDMEGTLTGFDVKGLFDASFWNQWWSASIEMTGRTASQTSINNPNVRWANPAPVYKGNESRKLHSKTMIIDADTNSDPTVIVGSTNWSTNGNDINDENMLIIHDSEITNQFVQEFNARYVQAGGTLN</sequence>
<name>A0A263BTH2_9BACI</name>
<feature type="chain" id="PRO_5039346084" description="phospholipase D" evidence="8">
    <location>
        <begin position="24"/>
        <end position="660"/>
    </location>
</feature>
<evidence type="ECO:0000256" key="3">
    <source>
        <dbReference type="ARBA" id="ARBA00012027"/>
    </source>
</evidence>
<evidence type="ECO:0000256" key="7">
    <source>
        <dbReference type="SAM" id="MobiDB-lite"/>
    </source>
</evidence>
<keyword evidence="12" id="KW-1185">Reference proteome</keyword>
<feature type="domain" description="PLD phosphodiesterase" evidence="9">
    <location>
        <begin position="383"/>
        <end position="410"/>
    </location>
</feature>
<evidence type="ECO:0000313" key="11">
    <source>
        <dbReference type="EMBL" id="OZM56486.1"/>
    </source>
</evidence>
<comment type="catalytic activity">
    <reaction evidence="1">
        <text>a 1,2-diacyl-sn-glycero-3-phosphocholine + H2O = a 1,2-diacyl-sn-glycero-3-phosphate + choline + H(+)</text>
        <dbReference type="Rhea" id="RHEA:14445"/>
        <dbReference type="ChEBI" id="CHEBI:15354"/>
        <dbReference type="ChEBI" id="CHEBI:15377"/>
        <dbReference type="ChEBI" id="CHEBI:15378"/>
        <dbReference type="ChEBI" id="CHEBI:57643"/>
        <dbReference type="ChEBI" id="CHEBI:58608"/>
        <dbReference type="EC" id="3.1.4.4"/>
    </reaction>
</comment>
<dbReference type="InterPro" id="IPR001736">
    <property type="entry name" value="PLipase_D/transphosphatidylase"/>
</dbReference>